<feature type="transmembrane region" description="Helical" evidence="1">
    <location>
        <begin position="78"/>
        <end position="107"/>
    </location>
</feature>
<dbReference type="GO" id="GO:0000155">
    <property type="term" value="F:phosphorelay sensor kinase activity"/>
    <property type="evidence" value="ECO:0007669"/>
    <property type="project" value="InterPro"/>
</dbReference>
<dbReference type="OrthoDB" id="9809908at2"/>
<evidence type="ECO:0000259" key="2">
    <source>
        <dbReference type="Pfam" id="PF06580"/>
    </source>
</evidence>
<dbReference type="Pfam" id="PF06580">
    <property type="entry name" value="His_kinase"/>
    <property type="match status" value="1"/>
</dbReference>
<dbReference type="GO" id="GO:0016020">
    <property type="term" value="C:membrane"/>
    <property type="evidence" value="ECO:0007669"/>
    <property type="project" value="InterPro"/>
</dbReference>
<name>A0A5P2G6L6_9BACT</name>
<sequence length="362" mass="42781">MAIQPYSIYKSKTQRMSSHIVMLLLTYLYYMLFNKIYFNEKHISNYLIFFTILQYLRIIFLFYLCCFIIQLFKAQKGIWVAILLLLVLPLDWVLLLSVTKVSMYFHWNNPQIQEIWDFYSHTSPYSIVYVLLYLSSTFWATIPLILIKIVIEIYQNAQTQKLLQERNNELQFEKAQSNIPSEWLRKSLDEIHANLKENPPAQKAVEQLSQLLNFAFVKSREKNVLLTDEILFLNNFLEFERMRHNPEKVSIQFEYTIDTNNEKSIAPLIFINFIENAFKHGVNSTTSQSWVKVSLIQQENEIHFNVKNSLPNKKAEQTNIKDVGGVGLDNVRKRLDLEYANNYQLNFSAENIFEVDLKIKLA</sequence>
<dbReference type="PANTHER" id="PTHR34220">
    <property type="entry name" value="SENSOR HISTIDINE KINASE YPDA"/>
    <property type="match status" value="1"/>
</dbReference>
<evidence type="ECO:0000256" key="1">
    <source>
        <dbReference type="SAM" id="Phobius"/>
    </source>
</evidence>
<feature type="transmembrane region" description="Helical" evidence="1">
    <location>
        <begin position="127"/>
        <end position="151"/>
    </location>
</feature>
<keyword evidence="4" id="KW-1185">Reference proteome</keyword>
<feature type="transmembrane region" description="Helical" evidence="1">
    <location>
        <begin position="43"/>
        <end position="66"/>
    </location>
</feature>
<dbReference type="InterPro" id="IPR010559">
    <property type="entry name" value="Sig_transdc_His_kin_internal"/>
</dbReference>
<dbReference type="Proteomes" id="UP000292424">
    <property type="component" value="Chromosome"/>
</dbReference>
<dbReference type="InterPro" id="IPR036890">
    <property type="entry name" value="HATPase_C_sf"/>
</dbReference>
<feature type="transmembrane region" description="Helical" evidence="1">
    <location>
        <begin position="20"/>
        <end position="37"/>
    </location>
</feature>
<accession>A0A5P2G6L6</accession>
<keyword evidence="1" id="KW-0472">Membrane</keyword>
<keyword evidence="1" id="KW-1133">Transmembrane helix</keyword>
<proteinExistence type="predicted"/>
<dbReference type="InterPro" id="IPR050640">
    <property type="entry name" value="Bact_2-comp_sensor_kinase"/>
</dbReference>
<organism evidence="3 4">
    <name type="scientific">Rhizosphaericola mali</name>
    <dbReference type="NCBI Taxonomy" id="2545455"/>
    <lineage>
        <taxon>Bacteria</taxon>
        <taxon>Pseudomonadati</taxon>
        <taxon>Bacteroidota</taxon>
        <taxon>Chitinophagia</taxon>
        <taxon>Chitinophagales</taxon>
        <taxon>Chitinophagaceae</taxon>
        <taxon>Rhizosphaericola</taxon>
    </lineage>
</organism>
<dbReference type="SUPFAM" id="SSF55874">
    <property type="entry name" value="ATPase domain of HSP90 chaperone/DNA topoisomerase II/histidine kinase"/>
    <property type="match status" value="1"/>
</dbReference>
<evidence type="ECO:0000313" key="3">
    <source>
        <dbReference type="EMBL" id="QES87151.1"/>
    </source>
</evidence>
<evidence type="ECO:0000313" key="4">
    <source>
        <dbReference type="Proteomes" id="UP000292424"/>
    </source>
</evidence>
<dbReference type="KEGG" id="arac:E0W69_000175"/>
<feature type="domain" description="Signal transduction histidine kinase internal region" evidence="2">
    <location>
        <begin position="171"/>
        <end position="245"/>
    </location>
</feature>
<dbReference type="EMBL" id="CP044016">
    <property type="protein sequence ID" value="QES87151.1"/>
    <property type="molecule type" value="Genomic_DNA"/>
</dbReference>
<dbReference type="PANTHER" id="PTHR34220:SF7">
    <property type="entry name" value="SENSOR HISTIDINE KINASE YPDA"/>
    <property type="match status" value="1"/>
</dbReference>
<dbReference type="Gene3D" id="3.30.565.10">
    <property type="entry name" value="Histidine kinase-like ATPase, C-terminal domain"/>
    <property type="match status" value="1"/>
</dbReference>
<protein>
    <submittedName>
        <fullName evidence="3">GHKL domain-containing protein</fullName>
    </submittedName>
</protein>
<keyword evidence="1" id="KW-0812">Transmembrane</keyword>
<gene>
    <name evidence="3" type="ORF">E0W69_000175</name>
</gene>
<reference evidence="3 4" key="1">
    <citation type="submission" date="2019-09" db="EMBL/GenBank/DDBJ databases">
        <title>Complete genome sequence of Arachidicoccus sp. B3-10 isolated from apple orchard soil.</title>
        <authorList>
            <person name="Kim H.S."/>
            <person name="Han K.-I."/>
            <person name="Suh M.K."/>
            <person name="Lee K.C."/>
            <person name="Eom M.K."/>
            <person name="Kim J.-S."/>
            <person name="Kang S.W."/>
            <person name="Sin Y."/>
            <person name="Lee J.-S."/>
        </authorList>
    </citation>
    <scope>NUCLEOTIDE SEQUENCE [LARGE SCALE GENOMIC DNA]</scope>
    <source>
        <strain evidence="3 4">B3-10</strain>
    </source>
</reference>
<dbReference type="AlphaFoldDB" id="A0A5P2G6L6"/>